<dbReference type="PANTHER" id="PTHR10459:SF60">
    <property type="entry name" value="POLY [ADP-RIBOSE] POLYMERASE 2"/>
    <property type="match status" value="1"/>
</dbReference>
<evidence type="ECO:0000256" key="2">
    <source>
        <dbReference type="ARBA" id="ARBA00022679"/>
    </source>
</evidence>
<keyword evidence="1 5" id="KW-0328">Glycosyltransferase</keyword>
<evidence type="ECO:0000256" key="4">
    <source>
        <dbReference type="ARBA" id="ARBA00033987"/>
    </source>
</evidence>
<protein>
    <recommendedName>
        <fullName evidence="5">Poly [ADP-ribose] polymerase</fullName>
        <shortName evidence="5">PARP</shortName>
        <ecNumber evidence="5">2.4.2.-</ecNumber>
    </recommendedName>
</protein>
<proteinExistence type="predicted"/>
<dbReference type="GO" id="GO:0006302">
    <property type="term" value="P:double-strand break repair"/>
    <property type="evidence" value="ECO:0007669"/>
    <property type="project" value="TreeGrafter"/>
</dbReference>
<dbReference type="EC" id="2.4.2.-" evidence="5"/>
<dbReference type="GO" id="GO:0005730">
    <property type="term" value="C:nucleolus"/>
    <property type="evidence" value="ECO:0007669"/>
    <property type="project" value="TreeGrafter"/>
</dbReference>
<dbReference type="GO" id="GO:0003950">
    <property type="term" value="F:NAD+ poly-ADP-ribosyltransferase activity"/>
    <property type="evidence" value="ECO:0007669"/>
    <property type="project" value="UniProtKB-UniRule"/>
</dbReference>
<evidence type="ECO:0000259" key="6">
    <source>
        <dbReference type="PROSITE" id="PS51059"/>
    </source>
</evidence>
<evidence type="ECO:0000313" key="7">
    <source>
        <dbReference type="EMBL" id="CAD8997308.1"/>
    </source>
</evidence>
<dbReference type="SUPFAM" id="SSF56399">
    <property type="entry name" value="ADP-ribosylation"/>
    <property type="match status" value="1"/>
</dbReference>
<comment type="catalytic activity">
    <reaction evidence="4">
        <text>NAD(+) + (ADP-D-ribosyl)n-acceptor = nicotinamide + (ADP-D-ribosyl)n+1-acceptor + H(+).</text>
        <dbReference type="EC" id="2.4.2.30"/>
    </reaction>
</comment>
<dbReference type="GO" id="GO:1990404">
    <property type="term" value="F:NAD+-protein mono-ADP-ribosyltransferase activity"/>
    <property type="evidence" value="ECO:0007669"/>
    <property type="project" value="TreeGrafter"/>
</dbReference>
<gene>
    <name evidence="7" type="ORF">EGYM00392_LOCUS8373</name>
</gene>
<dbReference type="InterPro" id="IPR012317">
    <property type="entry name" value="Poly(ADP-ribose)pol_cat_dom"/>
</dbReference>
<dbReference type="Gene3D" id="3.90.228.10">
    <property type="match status" value="1"/>
</dbReference>
<dbReference type="InterPro" id="IPR050800">
    <property type="entry name" value="ARTD/PARP"/>
</dbReference>
<name>A0A7S1N4U0_9EUGL</name>
<keyword evidence="2 5" id="KW-0808">Transferase</keyword>
<dbReference type="PROSITE" id="PS51059">
    <property type="entry name" value="PARP_CATALYTIC"/>
    <property type="match status" value="1"/>
</dbReference>
<evidence type="ECO:0000256" key="5">
    <source>
        <dbReference type="RuleBase" id="RU362114"/>
    </source>
</evidence>
<feature type="domain" description="PARP catalytic" evidence="6">
    <location>
        <begin position="164"/>
        <end position="400"/>
    </location>
</feature>
<reference evidence="7" key="1">
    <citation type="submission" date="2021-01" db="EMBL/GenBank/DDBJ databases">
        <authorList>
            <person name="Corre E."/>
            <person name="Pelletier E."/>
            <person name="Niang G."/>
            <person name="Scheremetjew M."/>
            <person name="Finn R."/>
            <person name="Kale V."/>
            <person name="Holt S."/>
            <person name="Cochrane G."/>
            <person name="Meng A."/>
            <person name="Brown T."/>
            <person name="Cohen L."/>
        </authorList>
    </citation>
    <scope>NUCLEOTIDE SEQUENCE</scope>
    <source>
        <strain evidence="7">NIES-381</strain>
    </source>
</reference>
<accession>A0A7S1N4U0</accession>
<keyword evidence="3 5" id="KW-0520">NAD</keyword>
<dbReference type="GO" id="GO:0070212">
    <property type="term" value="P:protein poly-ADP-ribosylation"/>
    <property type="evidence" value="ECO:0007669"/>
    <property type="project" value="TreeGrafter"/>
</dbReference>
<dbReference type="EMBL" id="HBGA01021674">
    <property type="protein sequence ID" value="CAD8997308.1"/>
    <property type="molecule type" value="Transcribed_RNA"/>
</dbReference>
<evidence type="ECO:0000256" key="3">
    <source>
        <dbReference type="ARBA" id="ARBA00023027"/>
    </source>
</evidence>
<dbReference type="AlphaFoldDB" id="A0A7S1N4U0"/>
<dbReference type="PANTHER" id="PTHR10459">
    <property type="entry name" value="DNA LIGASE"/>
    <property type="match status" value="1"/>
</dbReference>
<organism evidence="7">
    <name type="scientific">Eutreptiella gymnastica</name>
    <dbReference type="NCBI Taxonomy" id="73025"/>
    <lineage>
        <taxon>Eukaryota</taxon>
        <taxon>Discoba</taxon>
        <taxon>Euglenozoa</taxon>
        <taxon>Euglenida</taxon>
        <taxon>Spirocuta</taxon>
        <taxon>Euglenophyceae</taxon>
        <taxon>Eutreptiales</taxon>
        <taxon>Eutreptiaceae</taxon>
        <taxon>Eutreptiella</taxon>
    </lineage>
</organism>
<sequence length="400" mass="44920">MNDDESDPWIVELEALECIVDAKNISFPNVSTKDTVSIQVLYGSDDTDDEFWIELHRFPGYPSEALLPMCLTPSTKQGTPVDLEDLGAQLTQCASEAAAIGSEAAFSILSVAKEFVERCIEQDSNAALRALKKIDSVPTKGIMKHISHDPVLLDVYRELDLTETTVLLTKCETNSSFMKALQRNVQASIELYRMIHGDGIWSDLVLDHVWEVGFDAKDKSFAARRFKERQQTVGRAKRRQLLWHGSALSAIACILTNGSLRKVQRAAHGRMFGDGVYFADCMCKSLSYCSGSRPHEFYLLLCSVDLDQSHHTEKYFEDVDPQVLDSGVPLAVAGNLTMAEITRLDSGDRLAIGQCQWRRQVCAVNFNEYIVFREEGHVNRYLVRLRLKADAAGKRRIYGR</sequence>
<dbReference type="Pfam" id="PF00644">
    <property type="entry name" value="PARP"/>
    <property type="match status" value="1"/>
</dbReference>
<evidence type="ECO:0000256" key="1">
    <source>
        <dbReference type="ARBA" id="ARBA00022676"/>
    </source>
</evidence>